<reference evidence="4" key="3">
    <citation type="submission" date="2015-06" db="UniProtKB">
        <authorList>
            <consortium name="EnsemblMetazoa"/>
        </authorList>
    </citation>
    <scope>IDENTIFICATION</scope>
</reference>
<feature type="region of interest" description="Disordered" evidence="1">
    <location>
        <begin position="204"/>
        <end position="272"/>
    </location>
</feature>
<feature type="domain" description="RRM" evidence="2">
    <location>
        <begin position="122"/>
        <end position="187"/>
    </location>
</feature>
<dbReference type="HOGENOM" id="CLU_1024066_0_0_1"/>
<dbReference type="CTD" id="20205348"/>
<dbReference type="Gene3D" id="3.30.70.330">
    <property type="match status" value="2"/>
</dbReference>
<reference evidence="3 5" key="2">
    <citation type="journal article" date="2013" name="Nature">
        <title>Insights into bilaterian evolution from three spiralian genomes.</title>
        <authorList>
            <person name="Simakov O."/>
            <person name="Marletaz F."/>
            <person name="Cho S.J."/>
            <person name="Edsinger-Gonzales E."/>
            <person name="Havlak P."/>
            <person name="Hellsten U."/>
            <person name="Kuo D.H."/>
            <person name="Larsson T."/>
            <person name="Lv J."/>
            <person name="Arendt D."/>
            <person name="Savage R."/>
            <person name="Osoegawa K."/>
            <person name="de Jong P."/>
            <person name="Grimwood J."/>
            <person name="Chapman J.A."/>
            <person name="Shapiro H."/>
            <person name="Aerts A."/>
            <person name="Otillar R.P."/>
            <person name="Terry A.Y."/>
            <person name="Boore J.L."/>
            <person name="Grigoriev I.V."/>
            <person name="Lindberg D.R."/>
            <person name="Seaver E.C."/>
            <person name="Weisblat D.A."/>
            <person name="Putnam N.H."/>
            <person name="Rokhsar D.S."/>
        </authorList>
    </citation>
    <scope>NUCLEOTIDE SEQUENCE</scope>
</reference>
<feature type="compositionally biased region" description="Low complexity" evidence="1">
    <location>
        <begin position="204"/>
        <end position="220"/>
    </location>
</feature>
<sequence>MGGGKGKKRSREEDEEEVVKINKSTSLFLACRDFMGVTAQQLKELVEKHGFPVTAVNKIDKKKFGFVDIGSEDKLNELCSKLKGQMFKNSVIVADRVKENKEVEKNKESQPVESISLLDRLLCVKGLTKFVSKKTLVDVFKKSESVVIPSSKGNALRDALIIFHKPEEVSRAIKEYQGWELGGEKLKLERLISVASNENDLTINDVINNNDNKSNNNNDVDGGKKKNKKNKSATATNDDDDDVKKIPKPDKMEEDEDVSKEATEPLKKKIKK</sequence>
<dbReference type="GO" id="GO:0003729">
    <property type="term" value="F:mRNA binding"/>
    <property type="evidence" value="ECO:0000318"/>
    <property type="project" value="GO_Central"/>
</dbReference>
<dbReference type="EnsemblMetazoa" id="HelroT175314">
    <property type="protein sequence ID" value="HelroP175314"/>
    <property type="gene ID" value="HelroG175314"/>
</dbReference>
<reference evidence="5" key="1">
    <citation type="submission" date="2012-12" db="EMBL/GenBank/DDBJ databases">
        <authorList>
            <person name="Hellsten U."/>
            <person name="Grimwood J."/>
            <person name="Chapman J.A."/>
            <person name="Shapiro H."/>
            <person name="Aerts A."/>
            <person name="Otillar R.P."/>
            <person name="Terry A.Y."/>
            <person name="Boore J.L."/>
            <person name="Simakov O."/>
            <person name="Marletaz F."/>
            <person name="Cho S.-J."/>
            <person name="Edsinger-Gonzales E."/>
            <person name="Havlak P."/>
            <person name="Kuo D.-H."/>
            <person name="Larsson T."/>
            <person name="Lv J."/>
            <person name="Arendt D."/>
            <person name="Savage R."/>
            <person name="Osoegawa K."/>
            <person name="de Jong P."/>
            <person name="Lindberg D.R."/>
            <person name="Seaver E.C."/>
            <person name="Weisblat D.A."/>
            <person name="Putnam N.H."/>
            <person name="Grigoriev I.V."/>
            <person name="Rokhsar D.S."/>
        </authorList>
    </citation>
    <scope>NUCLEOTIDE SEQUENCE</scope>
</reference>
<dbReference type="KEGG" id="hro:HELRODRAFT_175314"/>
<dbReference type="Proteomes" id="UP000015101">
    <property type="component" value="Unassembled WGS sequence"/>
</dbReference>
<dbReference type="RefSeq" id="XP_009020995.1">
    <property type="nucleotide sequence ID" value="XM_009022747.1"/>
</dbReference>
<dbReference type="InterPro" id="IPR035979">
    <property type="entry name" value="RBD_domain_sf"/>
</dbReference>
<dbReference type="InParanoid" id="T1F949"/>
<keyword evidence="5" id="KW-1185">Reference proteome</keyword>
<evidence type="ECO:0000313" key="4">
    <source>
        <dbReference type="EnsemblMetazoa" id="HelroP175314"/>
    </source>
</evidence>
<dbReference type="GO" id="GO:1990904">
    <property type="term" value="C:ribonucleoprotein complex"/>
    <property type="evidence" value="ECO:0000318"/>
    <property type="project" value="GO_Central"/>
</dbReference>
<dbReference type="SUPFAM" id="SSF54928">
    <property type="entry name" value="RNA-binding domain, RBD"/>
    <property type="match status" value="1"/>
</dbReference>
<name>T1F949_HELRO</name>
<gene>
    <name evidence="4" type="primary">20205348</name>
    <name evidence="3" type="ORF">HELRODRAFT_175314</name>
</gene>
<evidence type="ECO:0000259" key="2">
    <source>
        <dbReference type="Pfam" id="PF00076"/>
    </source>
</evidence>
<dbReference type="GO" id="GO:0005634">
    <property type="term" value="C:nucleus"/>
    <property type="evidence" value="ECO:0000318"/>
    <property type="project" value="GO_Central"/>
</dbReference>
<evidence type="ECO:0000256" key="1">
    <source>
        <dbReference type="SAM" id="MobiDB-lite"/>
    </source>
</evidence>
<organism evidence="4 5">
    <name type="scientific">Helobdella robusta</name>
    <name type="common">Californian leech</name>
    <dbReference type="NCBI Taxonomy" id="6412"/>
    <lineage>
        <taxon>Eukaryota</taxon>
        <taxon>Metazoa</taxon>
        <taxon>Spiralia</taxon>
        <taxon>Lophotrochozoa</taxon>
        <taxon>Annelida</taxon>
        <taxon>Clitellata</taxon>
        <taxon>Hirudinea</taxon>
        <taxon>Rhynchobdellida</taxon>
        <taxon>Glossiphoniidae</taxon>
        <taxon>Helobdella</taxon>
    </lineage>
</organism>
<dbReference type="GO" id="GO:0005737">
    <property type="term" value="C:cytoplasm"/>
    <property type="evidence" value="ECO:0000318"/>
    <property type="project" value="GO_Central"/>
</dbReference>
<proteinExistence type="predicted"/>
<protein>
    <recommendedName>
        <fullName evidence="2">RRM domain-containing protein</fullName>
    </recommendedName>
</protein>
<dbReference type="InterPro" id="IPR000504">
    <property type="entry name" value="RRM_dom"/>
</dbReference>
<dbReference type="EMBL" id="AMQM01005215">
    <property type="status" value="NOT_ANNOTATED_CDS"/>
    <property type="molecule type" value="Genomic_DNA"/>
</dbReference>
<evidence type="ECO:0000313" key="3">
    <source>
        <dbReference type="EMBL" id="ESO00824.1"/>
    </source>
</evidence>
<dbReference type="Pfam" id="PF00076">
    <property type="entry name" value="RRM_1"/>
    <property type="match status" value="1"/>
</dbReference>
<evidence type="ECO:0000313" key="5">
    <source>
        <dbReference type="Proteomes" id="UP000015101"/>
    </source>
</evidence>
<dbReference type="InterPro" id="IPR012677">
    <property type="entry name" value="Nucleotide-bd_a/b_plait_sf"/>
</dbReference>
<accession>T1F949</accession>
<dbReference type="EMBL" id="KB096864">
    <property type="protein sequence ID" value="ESO00824.1"/>
    <property type="molecule type" value="Genomic_DNA"/>
</dbReference>
<feature type="compositionally biased region" description="Basic and acidic residues" evidence="1">
    <location>
        <begin position="259"/>
        <end position="272"/>
    </location>
</feature>
<dbReference type="AlphaFoldDB" id="T1F949"/>
<dbReference type="CDD" id="cd00590">
    <property type="entry name" value="RRM_SF"/>
    <property type="match status" value="1"/>
</dbReference>
<dbReference type="GeneID" id="20205348"/>
<feature type="compositionally biased region" description="Basic and acidic residues" evidence="1">
    <location>
        <begin position="242"/>
        <end position="251"/>
    </location>
</feature>